<keyword evidence="1" id="KW-0436">Ligase</keyword>
<dbReference type="AlphaFoldDB" id="A0A5D4JKG1"/>
<evidence type="ECO:0000313" key="1">
    <source>
        <dbReference type="EMBL" id="TYR65638.1"/>
    </source>
</evidence>
<dbReference type="InterPro" id="IPR042099">
    <property type="entry name" value="ANL_N_sf"/>
</dbReference>
<gene>
    <name evidence="1" type="ORF">FY004_05140</name>
</gene>
<comment type="caution">
    <text evidence="1">The sequence shown here is derived from an EMBL/GenBank/DDBJ whole genome shotgun (WGS) entry which is preliminary data.</text>
</comment>
<dbReference type="Gene3D" id="3.40.50.12780">
    <property type="entry name" value="N-terminal domain of ligase-like"/>
    <property type="match status" value="1"/>
</dbReference>
<organism evidence="1 2">
    <name type="scientific">Streptomyces parvus</name>
    <dbReference type="NCBI Taxonomy" id="66428"/>
    <lineage>
        <taxon>Bacteria</taxon>
        <taxon>Bacillati</taxon>
        <taxon>Actinomycetota</taxon>
        <taxon>Actinomycetes</taxon>
        <taxon>Kitasatosporales</taxon>
        <taxon>Streptomycetaceae</taxon>
        <taxon>Streptomyces</taxon>
    </lineage>
</organism>
<dbReference type="EMBL" id="VSZQ01000017">
    <property type="protein sequence ID" value="TYR65638.1"/>
    <property type="molecule type" value="Genomic_DNA"/>
</dbReference>
<reference evidence="1 2" key="1">
    <citation type="submission" date="2019-08" db="EMBL/GenBank/DDBJ databases">
        <title>Draft genome for granaticin producer strain Streptomyces parvus C05.</title>
        <authorList>
            <person name="Gonzalez-Pimentel J.L."/>
        </authorList>
    </citation>
    <scope>NUCLEOTIDE SEQUENCE [LARGE SCALE GENOMIC DNA]</scope>
    <source>
        <strain evidence="1 2">C05</strain>
    </source>
</reference>
<dbReference type="RefSeq" id="WP_148901599.1">
    <property type="nucleotide sequence ID" value="NZ_VSZQ01000017.1"/>
</dbReference>
<protein>
    <submittedName>
        <fullName evidence="1">Phenylacetate--CoA ligase</fullName>
    </submittedName>
</protein>
<dbReference type="SUPFAM" id="SSF56801">
    <property type="entry name" value="Acetyl-CoA synthetase-like"/>
    <property type="match status" value="1"/>
</dbReference>
<accession>A0A5D4JKG1</accession>
<sequence>MTSRDASALDVPWDSPPEAQDLVREAMAWHFDPKTGSPFWQEQSRKLEFDPRKDVRTVEDLTLFPNVVDELRDARIEDLVPRGYGGLDRLSRPPVVGESGGTTGAPKRVFVLPDVREQSWAWYYNRLVEHGIAAGDNWLGIMPAGPHMAGILAQDTAQRFGGIFFTVDFDPRWAKLVIGRGAVDEANAYITHLVNQIEWILRSQDIRVMVITPPLLEAVCRRDHLVDLINEKVNTVIYGGTSMDEDTRHLFRTELFPQINFVSIFGSTMIFCAMPERPDSPADESPVFDPPSPFSMFSVIDPDTGKNVPYGERGQVLTHHLTRNLFLPNNLDRDTGIRHPHRLGLPGDAVSEFKPVREFGAAPVIEGVY</sequence>
<proteinExistence type="predicted"/>
<keyword evidence="2" id="KW-1185">Reference proteome</keyword>
<name>A0A5D4JKG1_9ACTN</name>
<evidence type="ECO:0000313" key="2">
    <source>
        <dbReference type="Proteomes" id="UP000323242"/>
    </source>
</evidence>
<dbReference type="Proteomes" id="UP000323242">
    <property type="component" value="Unassembled WGS sequence"/>
</dbReference>
<dbReference type="GO" id="GO:0016874">
    <property type="term" value="F:ligase activity"/>
    <property type="evidence" value="ECO:0007669"/>
    <property type="project" value="UniProtKB-KW"/>
</dbReference>